<evidence type="ECO:0000259" key="1">
    <source>
        <dbReference type="Pfam" id="PF00899"/>
    </source>
</evidence>
<dbReference type="GO" id="GO:0061503">
    <property type="term" value="F:tRNA threonylcarbamoyladenosine dehydratase"/>
    <property type="evidence" value="ECO:0007669"/>
    <property type="project" value="TreeGrafter"/>
</dbReference>
<dbReference type="InterPro" id="IPR045886">
    <property type="entry name" value="ThiF/MoeB/HesA"/>
</dbReference>
<accession>A0A521ED32</accession>
<dbReference type="OrthoDB" id="5149792at2"/>
<keyword evidence="3" id="KW-1185">Reference proteome</keyword>
<dbReference type="RefSeq" id="WP_142604660.1">
    <property type="nucleotide sequence ID" value="NZ_FXSZ01000013.1"/>
</dbReference>
<dbReference type="AlphaFoldDB" id="A0A521ED32"/>
<gene>
    <name evidence="2" type="ORF">SAMN06265350_11318</name>
</gene>
<dbReference type="InterPro" id="IPR035985">
    <property type="entry name" value="Ubiquitin-activating_enz"/>
</dbReference>
<proteinExistence type="predicted"/>
<dbReference type="Proteomes" id="UP000315971">
    <property type="component" value="Unassembled WGS sequence"/>
</dbReference>
<dbReference type="Pfam" id="PF00899">
    <property type="entry name" value="ThiF"/>
    <property type="match status" value="1"/>
</dbReference>
<sequence length="376" mass="43301">MILKFNTEEILKSTTLNVSDNEGYIPYFFRLTIVEDAEKLQELLQNRPWIKVYDELRGQLKELVKLRNPSKQLTEMESEEKISVILDGCAEQDYGVWVYYPWIDKLVHILDEKEFVEVRTSRNIYKITPEERDILMQKKIGVIGLSVGQSIALTLIMERVCGEVRLADFDRVELSNMNRIRVGIHDLNVKKVVCAAREIAEIDPFIKVRCYDEGASESNIDDFMTSNGKLDVLVEECDGVDMKIISRLKARELGIPVVMDMNDRGMLDIERFDLEPERPLFHGLMEHLDLSDPSKLRHLSNQQKLEYLGPMCDVFNMSERMKYSLSQLGKTITTWPQLASSVVLGGAMVTDTCRRILLGSLETSGRYYVDFEKLIV</sequence>
<protein>
    <submittedName>
        <fullName evidence="2">ThiF family protein</fullName>
    </submittedName>
</protein>
<dbReference type="PANTHER" id="PTHR43267:SF3">
    <property type="entry name" value="THIF PROTEIN"/>
    <property type="match status" value="1"/>
</dbReference>
<dbReference type="PANTHER" id="PTHR43267">
    <property type="entry name" value="TRNA THREONYLCARBAMOYLADENOSINE DEHYDRATASE"/>
    <property type="match status" value="1"/>
</dbReference>
<name>A0A521ED32_9SPHI</name>
<dbReference type="GO" id="GO:0061504">
    <property type="term" value="P:cyclic threonylcarbamoyladenosine biosynthetic process"/>
    <property type="evidence" value="ECO:0007669"/>
    <property type="project" value="TreeGrafter"/>
</dbReference>
<dbReference type="InterPro" id="IPR000594">
    <property type="entry name" value="ThiF_NAD_FAD-bd"/>
</dbReference>
<feature type="domain" description="THIF-type NAD/FAD binding fold" evidence="1">
    <location>
        <begin position="121"/>
        <end position="258"/>
    </location>
</feature>
<dbReference type="GO" id="GO:0008641">
    <property type="term" value="F:ubiquitin-like modifier activating enzyme activity"/>
    <property type="evidence" value="ECO:0007669"/>
    <property type="project" value="InterPro"/>
</dbReference>
<dbReference type="CDD" id="cd01483">
    <property type="entry name" value="E1_enzyme_family"/>
    <property type="match status" value="1"/>
</dbReference>
<dbReference type="EMBL" id="FXSZ01000013">
    <property type="protein sequence ID" value="SMO81351.1"/>
    <property type="molecule type" value="Genomic_DNA"/>
</dbReference>
<evidence type="ECO:0000313" key="2">
    <source>
        <dbReference type="EMBL" id="SMO81351.1"/>
    </source>
</evidence>
<dbReference type="Gene3D" id="3.40.50.720">
    <property type="entry name" value="NAD(P)-binding Rossmann-like Domain"/>
    <property type="match status" value="1"/>
</dbReference>
<dbReference type="SUPFAM" id="SSF69572">
    <property type="entry name" value="Activating enzymes of the ubiquitin-like proteins"/>
    <property type="match status" value="1"/>
</dbReference>
<reference evidence="2 3" key="1">
    <citation type="submission" date="2017-05" db="EMBL/GenBank/DDBJ databases">
        <authorList>
            <person name="Varghese N."/>
            <person name="Submissions S."/>
        </authorList>
    </citation>
    <scope>NUCLEOTIDE SEQUENCE [LARGE SCALE GENOMIC DNA]</scope>
    <source>
        <strain evidence="2 3">DSM 21342</strain>
    </source>
</reference>
<evidence type="ECO:0000313" key="3">
    <source>
        <dbReference type="Proteomes" id="UP000315971"/>
    </source>
</evidence>
<organism evidence="2 3">
    <name type="scientific">Solitalea koreensis</name>
    <dbReference type="NCBI Taxonomy" id="543615"/>
    <lineage>
        <taxon>Bacteria</taxon>
        <taxon>Pseudomonadati</taxon>
        <taxon>Bacteroidota</taxon>
        <taxon>Sphingobacteriia</taxon>
        <taxon>Sphingobacteriales</taxon>
        <taxon>Sphingobacteriaceae</taxon>
        <taxon>Solitalea</taxon>
    </lineage>
</organism>